<feature type="domain" description="General stress protein 17M-like" evidence="1">
    <location>
        <begin position="29"/>
        <end position="97"/>
    </location>
</feature>
<reference evidence="2 3" key="1">
    <citation type="submission" date="2019-04" db="EMBL/GenBank/DDBJ databases">
        <title>Bacillus caeni sp. nov., a bacterium isolated from mangrove sediment.</title>
        <authorList>
            <person name="Huang H."/>
            <person name="Mo K."/>
            <person name="Hu Y."/>
        </authorList>
    </citation>
    <scope>NUCLEOTIDE SEQUENCE [LARGE SCALE GENOMIC DNA]</scope>
    <source>
        <strain evidence="2 3">HB172195</strain>
    </source>
</reference>
<comment type="caution">
    <text evidence="2">The sequence shown here is derived from an EMBL/GenBank/DDBJ whole genome shotgun (WGS) entry which is preliminary data.</text>
</comment>
<gene>
    <name evidence="2" type="ORF">FCL54_15185</name>
</gene>
<organism evidence="2 3">
    <name type="scientific">Exobacillus caeni</name>
    <dbReference type="NCBI Taxonomy" id="2574798"/>
    <lineage>
        <taxon>Bacteria</taxon>
        <taxon>Bacillati</taxon>
        <taxon>Bacillota</taxon>
        <taxon>Bacilli</taxon>
        <taxon>Bacillales</taxon>
        <taxon>Guptibacillaceae</taxon>
        <taxon>Exobacillus</taxon>
    </lineage>
</organism>
<dbReference type="Proteomes" id="UP000308230">
    <property type="component" value="Unassembled WGS sequence"/>
</dbReference>
<protein>
    <recommendedName>
        <fullName evidence="1">General stress protein 17M-like domain-containing protein</fullName>
    </recommendedName>
</protein>
<dbReference type="InterPro" id="IPR025889">
    <property type="entry name" value="GSP17M-like_dom"/>
</dbReference>
<keyword evidence="3" id="KW-1185">Reference proteome</keyword>
<accession>A0A5R9F236</accession>
<evidence type="ECO:0000259" key="1">
    <source>
        <dbReference type="Pfam" id="PF11181"/>
    </source>
</evidence>
<dbReference type="AlphaFoldDB" id="A0A5R9F236"/>
<evidence type="ECO:0000313" key="3">
    <source>
        <dbReference type="Proteomes" id="UP000308230"/>
    </source>
</evidence>
<sequence>MLFAVSIILSGEISIKELQWEVGTLNRKVISTFDKVKDAISTINAVHSDGYSLEHLTIIGKYEDDVKRITEKTDVKGKAVYEGSKPDGMIEKVEQKFSSDHKEKPEDFRQILQENGLGPVKTDEFAPVLEKGKYIVLGEKDYEPSDAQEE</sequence>
<evidence type="ECO:0000313" key="2">
    <source>
        <dbReference type="EMBL" id="TLS36550.1"/>
    </source>
</evidence>
<dbReference type="EMBL" id="SWLG01000010">
    <property type="protein sequence ID" value="TLS36550.1"/>
    <property type="molecule type" value="Genomic_DNA"/>
</dbReference>
<dbReference type="Pfam" id="PF11181">
    <property type="entry name" value="YflT"/>
    <property type="match status" value="1"/>
</dbReference>
<proteinExistence type="predicted"/>
<name>A0A5R9F236_9BACL</name>